<accession>A0A4R7CVR8</accession>
<proteinExistence type="predicted"/>
<reference evidence="2 3" key="1">
    <citation type="submission" date="2019-03" db="EMBL/GenBank/DDBJ databases">
        <title>Genomic Encyclopedia of Type Strains, Phase III (KMG-III): the genomes of soil and plant-associated and newly described type strains.</title>
        <authorList>
            <person name="Whitman W."/>
        </authorList>
    </citation>
    <scope>NUCLEOTIDE SEQUENCE [LARGE SCALE GENOMIC DNA]</scope>
    <source>
        <strain evidence="2 3">CGMCC 1.12801</strain>
    </source>
</reference>
<feature type="region of interest" description="Disordered" evidence="1">
    <location>
        <begin position="168"/>
        <end position="190"/>
    </location>
</feature>
<dbReference type="RefSeq" id="WP_133641212.1">
    <property type="nucleotide sequence ID" value="NZ_SNZV01000007.1"/>
</dbReference>
<dbReference type="Proteomes" id="UP000294752">
    <property type="component" value="Unassembled WGS sequence"/>
</dbReference>
<organism evidence="2 3">
    <name type="scientific">Sphingobacterium paludis</name>
    <dbReference type="NCBI Taxonomy" id="1476465"/>
    <lineage>
        <taxon>Bacteria</taxon>
        <taxon>Pseudomonadati</taxon>
        <taxon>Bacteroidota</taxon>
        <taxon>Sphingobacteriia</taxon>
        <taxon>Sphingobacteriales</taxon>
        <taxon>Sphingobacteriaceae</taxon>
        <taxon>Sphingobacterium</taxon>
    </lineage>
</organism>
<name>A0A4R7CVR8_9SPHI</name>
<dbReference type="AlphaFoldDB" id="A0A4R7CVR8"/>
<comment type="caution">
    <text evidence="2">The sequence shown here is derived from an EMBL/GenBank/DDBJ whole genome shotgun (WGS) entry which is preliminary data.</text>
</comment>
<gene>
    <name evidence="2" type="ORF">B0I21_10794</name>
</gene>
<dbReference type="OrthoDB" id="710582at2"/>
<evidence type="ECO:0000313" key="3">
    <source>
        <dbReference type="Proteomes" id="UP000294752"/>
    </source>
</evidence>
<sequence length="190" mass="21061">MKSMVDDLIQKDISFAANKSLQSIFGIDGSYDLVFDQSTTLSNSTHGTAATTGGYWDNDQIVDLTVEIKLNLNTLAGSSREYIALVIIDEATHAFLYSQGFVKNSTIFHHEHMWVNYTDLISDYLTTNYNTPAADAYAMATEGLRETFGSRLCEGIYQAVTNRKNDPSKDRAELAAKYRKGNKVTSCSTP</sequence>
<dbReference type="EMBL" id="SNZV01000007">
    <property type="protein sequence ID" value="TDS11751.1"/>
    <property type="molecule type" value="Genomic_DNA"/>
</dbReference>
<protein>
    <submittedName>
        <fullName evidence="2">Uncharacterized protein</fullName>
    </submittedName>
</protein>
<evidence type="ECO:0000256" key="1">
    <source>
        <dbReference type="SAM" id="MobiDB-lite"/>
    </source>
</evidence>
<keyword evidence="3" id="KW-1185">Reference proteome</keyword>
<evidence type="ECO:0000313" key="2">
    <source>
        <dbReference type="EMBL" id="TDS11751.1"/>
    </source>
</evidence>